<dbReference type="EMBL" id="CAJNOM010000015">
    <property type="protein sequence ID" value="CAF0799006.1"/>
    <property type="molecule type" value="Genomic_DNA"/>
</dbReference>
<gene>
    <name evidence="1" type="ORF">BJG266_LOCUS1005</name>
    <name evidence="2" type="ORF">IZO911_LOCUS5704</name>
    <name evidence="5" type="ORF">JYZ213_LOCUS5445</name>
    <name evidence="7" type="ORF">KXQ929_LOCUS10680</name>
    <name evidence="6" type="ORF">OXD698_LOCUS10011</name>
    <name evidence="8" type="ORF">OXD698_LOCUS45324</name>
    <name evidence="3" type="ORF">QVE165_LOCUS3896</name>
    <name evidence="4" type="ORF">QVE165_LOCUS4114</name>
</gene>
<dbReference type="EMBL" id="CAJOAZ010000521">
    <property type="protein sequence ID" value="CAF3667510.1"/>
    <property type="molecule type" value="Genomic_DNA"/>
</dbReference>
<dbReference type="Proteomes" id="UP000663860">
    <property type="component" value="Unassembled WGS sequence"/>
</dbReference>
<reference evidence="6" key="1">
    <citation type="submission" date="2021-02" db="EMBL/GenBank/DDBJ databases">
        <authorList>
            <person name="Nowell W R."/>
        </authorList>
    </citation>
    <scope>NUCLEOTIDE SEQUENCE</scope>
</reference>
<dbReference type="EMBL" id="CAJNOE010000034">
    <property type="protein sequence ID" value="CAF0778610.1"/>
    <property type="molecule type" value="Genomic_DNA"/>
</dbReference>
<proteinExistence type="predicted"/>
<dbReference type="EMBL" id="CAJNOM010000014">
    <property type="protein sequence ID" value="CAF0794795.1"/>
    <property type="molecule type" value="Genomic_DNA"/>
</dbReference>
<evidence type="ECO:0000313" key="7">
    <source>
        <dbReference type="EMBL" id="CAF3695738.1"/>
    </source>
</evidence>
<dbReference type="Proteomes" id="UP000663868">
    <property type="component" value="Unassembled WGS sequence"/>
</dbReference>
<evidence type="ECO:0000313" key="10">
    <source>
        <dbReference type="Proteomes" id="UP000663844"/>
    </source>
</evidence>
<protein>
    <submittedName>
        <fullName evidence="6">Uncharacterized protein</fullName>
    </submittedName>
</protein>
<organism evidence="6 10">
    <name type="scientific">Adineta steineri</name>
    <dbReference type="NCBI Taxonomy" id="433720"/>
    <lineage>
        <taxon>Eukaryota</taxon>
        <taxon>Metazoa</taxon>
        <taxon>Spiralia</taxon>
        <taxon>Gnathifera</taxon>
        <taxon>Rotifera</taxon>
        <taxon>Eurotatoria</taxon>
        <taxon>Bdelloidea</taxon>
        <taxon>Adinetida</taxon>
        <taxon>Adinetidae</taxon>
        <taxon>Adineta</taxon>
    </lineage>
</organism>
<dbReference type="EMBL" id="CAJOBB010000511">
    <property type="protein sequence ID" value="CAF3695738.1"/>
    <property type="molecule type" value="Genomic_DNA"/>
</dbReference>
<evidence type="ECO:0000313" key="6">
    <source>
        <dbReference type="EMBL" id="CAF3667510.1"/>
    </source>
</evidence>
<evidence type="ECO:0000313" key="5">
    <source>
        <dbReference type="EMBL" id="CAF0804666.1"/>
    </source>
</evidence>
<dbReference type="Proteomes" id="UP000663845">
    <property type="component" value="Unassembled WGS sequence"/>
</dbReference>
<dbReference type="EMBL" id="CAJOAZ010014875">
    <property type="protein sequence ID" value="CAF4285955.1"/>
    <property type="molecule type" value="Genomic_DNA"/>
</dbReference>
<evidence type="ECO:0000313" key="4">
    <source>
        <dbReference type="EMBL" id="CAF0799006.1"/>
    </source>
</evidence>
<accession>A0A818S4E2</accession>
<dbReference type="AlphaFoldDB" id="A0A818S4E2"/>
<evidence type="ECO:0000313" key="3">
    <source>
        <dbReference type="EMBL" id="CAF0794795.1"/>
    </source>
</evidence>
<keyword evidence="9" id="KW-1185">Reference proteome</keyword>
<dbReference type="EMBL" id="CAJNOI010000002">
    <property type="protein sequence ID" value="CAF0728707.1"/>
    <property type="molecule type" value="Genomic_DNA"/>
</dbReference>
<dbReference type="SUPFAM" id="SSF47391">
    <property type="entry name" value="Dimerization-anchoring domain of cAMP-dependent PK regulatory subunit"/>
    <property type="match status" value="1"/>
</dbReference>
<dbReference type="EMBL" id="CAJNOG010000032">
    <property type="protein sequence ID" value="CAF0804666.1"/>
    <property type="molecule type" value="Genomic_DNA"/>
</dbReference>
<dbReference type="OrthoDB" id="6436361at2759"/>
<dbReference type="Proteomes" id="UP000663844">
    <property type="component" value="Unassembled WGS sequence"/>
</dbReference>
<comment type="caution">
    <text evidence="6">The sequence shown here is derived from an EMBL/GenBank/DDBJ whole genome shotgun (WGS) entry which is preliminary data.</text>
</comment>
<name>A0A818S4E2_9BILA</name>
<evidence type="ECO:0000313" key="2">
    <source>
        <dbReference type="EMBL" id="CAF0778610.1"/>
    </source>
</evidence>
<evidence type="ECO:0000313" key="9">
    <source>
        <dbReference type="Proteomes" id="UP000663832"/>
    </source>
</evidence>
<dbReference type="Proteomes" id="UP000663832">
    <property type="component" value="Unassembled WGS sequence"/>
</dbReference>
<sequence length="75" mass="8931">MTSALKTSEDPVSERKKLYMSERQIPQLFEALMAAIMNNEPDDHYDFIIESLTKMKQQKLPLRWDTFIQMHDNNK</sequence>
<dbReference type="Proteomes" id="UP000663877">
    <property type="component" value="Unassembled WGS sequence"/>
</dbReference>
<evidence type="ECO:0000313" key="8">
    <source>
        <dbReference type="EMBL" id="CAF4285955.1"/>
    </source>
</evidence>
<evidence type="ECO:0000313" key="1">
    <source>
        <dbReference type="EMBL" id="CAF0728707.1"/>
    </source>
</evidence>